<dbReference type="Pfam" id="PF00005">
    <property type="entry name" value="ABC_tran"/>
    <property type="match status" value="1"/>
</dbReference>
<evidence type="ECO:0000256" key="2">
    <source>
        <dbReference type="ARBA" id="ARBA00022741"/>
    </source>
</evidence>
<reference evidence="7" key="1">
    <citation type="submission" date="2017-09" db="EMBL/GenBank/DDBJ databases">
        <title>Metaegenomics of thermophilic ammonia-oxidizing enrichment culture.</title>
        <authorList>
            <person name="Kato S."/>
            <person name="Suzuki K."/>
        </authorList>
    </citation>
    <scope>NUCLEOTIDE SEQUENCE [LARGE SCALE GENOMIC DNA]</scope>
</reference>
<organism evidence="6 7">
    <name type="scientific">Candidatus Thermoflexus japonica</name>
    <dbReference type="NCBI Taxonomy" id="2035417"/>
    <lineage>
        <taxon>Bacteria</taxon>
        <taxon>Bacillati</taxon>
        <taxon>Chloroflexota</taxon>
        <taxon>Thermoflexia</taxon>
        <taxon>Thermoflexales</taxon>
        <taxon>Thermoflexaceae</taxon>
        <taxon>Thermoflexus</taxon>
    </lineage>
</organism>
<sequence length="354" mass="39804">MRAVEVHHLHKYYTVHHKAPGLMGSLRAFFRRRYRVIRAVEDVSFAIEPGEIVGFLGPNGAGKTTTLKILAGLLHPTAGEVRVLGFIPQRRERAFLRQITLVMGQKQQLLWDLPAIETFLLNQAVYGIPKAEFQRTLEELVELLDLEGLLTKQVRKLSLGERMKCELAAALLHRPRVLFLDEPTIGLDVTMQARIRDFIREYNRRTGATVLLTSHYMADVAALCRRVLVIHRGHLLYDGDLEALAERVTPYRIVRVTMAQPLPLSALSPFGEVLSLNSHRAELRVPRARTAEIAAALLTALPVTDLAIEEPPVEEVIRRVFAEAAEWDPEQAARWPELEEEEEEGEGPAAYAGG</sequence>
<dbReference type="PROSITE" id="PS50893">
    <property type="entry name" value="ABC_TRANSPORTER_2"/>
    <property type="match status" value="1"/>
</dbReference>
<feature type="domain" description="ABC transporter" evidence="5">
    <location>
        <begin position="4"/>
        <end position="257"/>
    </location>
</feature>
<dbReference type="PANTHER" id="PTHR42711">
    <property type="entry name" value="ABC TRANSPORTER ATP-BINDING PROTEIN"/>
    <property type="match status" value="1"/>
</dbReference>
<evidence type="ECO:0000313" key="7">
    <source>
        <dbReference type="Proteomes" id="UP000236642"/>
    </source>
</evidence>
<dbReference type="AlphaFoldDB" id="A0A2H5Y6K0"/>
<comment type="caution">
    <text evidence="6">The sequence shown here is derived from an EMBL/GenBank/DDBJ whole genome shotgun (WGS) entry which is preliminary data.</text>
</comment>
<evidence type="ECO:0000259" key="5">
    <source>
        <dbReference type="PROSITE" id="PS50893"/>
    </source>
</evidence>
<gene>
    <name evidence="6" type="primary">natA_2</name>
    <name evidence="6" type="ORF">HRbin22_01312</name>
</gene>
<proteinExistence type="predicted"/>
<name>A0A2H5Y6K0_9CHLR</name>
<dbReference type="InterPro" id="IPR027417">
    <property type="entry name" value="P-loop_NTPase"/>
</dbReference>
<dbReference type="PANTHER" id="PTHR42711:SF4">
    <property type="entry name" value="ABC TRANSPORTER RELATED"/>
    <property type="match status" value="1"/>
</dbReference>
<dbReference type="InterPro" id="IPR050763">
    <property type="entry name" value="ABC_transporter_ATP-binding"/>
</dbReference>
<evidence type="ECO:0000256" key="1">
    <source>
        <dbReference type="ARBA" id="ARBA00022448"/>
    </source>
</evidence>
<dbReference type="GO" id="GO:0005524">
    <property type="term" value="F:ATP binding"/>
    <property type="evidence" value="ECO:0007669"/>
    <property type="project" value="UniProtKB-KW"/>
</dbReference>
<keyword evidence="3 6" id="KW-0067">ATP-binding</keyword>
<dbReference type="Proteomes" id="UP000236642">
    <property type="component" value="Unassembled WGS sequence"/>
</dbReference>
<dbReference type="SMART" id="SM00382">
    <property type="entry name" value="AAA"/>
    <property type="match status" value="1"/>
</dbReference>
<feature type="region of interest" description="Disordered" evidence="4">
    <location>
        <begin position="328"/>
        <end position="354"/>
    </location>
</feature>
<dbReference type="EMBL" id="BEHY01000026">
    <property type="protein sequence ID" value="GBD09065.1"/>
    <property type="molecule type" value="Genomic_DNA"/>
</dbReference>
<accession>A0A2H5Y6K0</accession>
<dbReference type="InterPro" id="IPR003439">
    <property type="entry name" value="ABC_transporter-like_ATP-bd"/>
</dbReference>
<dbReference type="Gene3D" id="3.40.50.300">
    <property type="entry name" value="P-loop containing nucleotide triphosphate hydrolases"/>
    <property type="match status" value="1"/>
</dbReference>
<keyword evidence="2" id="KW-0547">Nucleotide-binding</keyword>
<evidence type="ECO:0000256" key="3">
    <source>
        <dbReference type="ARBA" id="ARBA00022840"/>
    </source>
</evidence>
<dbReference type="SUPFAM" id="SSF52540">
    <property type="entry name" value="P-loop containing nucleoside triphosphate hydrolases"/>
    <property type="match status" value="1"/>
</dbReference>
<keyword evidence="1" id="KW-0813">Transport</keyword>
<dbReference type="GO" id="GO:0016887">
    <property type="term" value="F:ATP hydrolysis activity"/>
    <property type="evidence" value="ECO:0007669"/>
    <property type="project" value="InterPro"/>
</dbReference>
<evidence type="ECO:0000313" key="6">
    <source>
        <dbReference type="EMBL" id="GBD09065.1"/>
    </source>
</evidence>
<evidence type="ECO:0000256" key="4">
    <source>
        <dbReference type="SAM" id="MobiDB-lite"/>
    </source>
</evidence>
<protein>
    <submittedName>
        <fullName evidence="6">ABC transporter ATP-binding protein NatA</fullName>
    </submittedName>
</protein>
<dbReference type="InterPro" id="IPR003593">
    <property type="entry name" value="AAA+_ATPase"/>
</dbReference>